<dbReference type="PIRSF" id="PIRSF000124">
    <property type="entry name" value="UDPglc_GDPman_dh"/>
    <property type="match status" value="1"/>
</dbReference>
<dbReference type="InterPro" id="IPR028357">
    <property type="entry name" value="UDPglc_DH_bac"/>
</dbReference>
<dbReference type="GO" id="GO:0051287">
    <property type="term" value="F:NAD binding"/>
    <property type="evidence" value="ECO:0007669"/>
    <property type="project" value="InterPro"/>
</dbReference>
<feature type="binding site" evidence="10">
    <location>
        <position position="124"/>
    </location>
    <ligand>
        <name>NAD(+)</name>
        <dbReference type="ChEBI" id="CHEBI:57540"/>
    </ligand>
</feature>
<dbReference type="UniPathway" id="UPA00038">
    <property type="reaction ID" value="UER00491"/>
</dbReference>
<dbReference type="InterPro" id="IPR036220">
    <property type="entry name" value="UDP-Glc/GDP-Man_DH_C_sf"/>
</dbReference>
<dbReference type="GO" id="GO:0006065">
    <property type="term" value="P:UDP-glucuronate biosynthetic process"/>
    <property type="evidence" value="ECO:0007669"/>
    <property type="project" value="UniProtKB-UniPathway"/>
</dbReference>
<dbReference type="EMBL" id="MHOS01000012">
    <property type="protein sequence ID" value="OGZ69209.1"/>
    <property type="molecule type" value="Genomic_DNA"/>
</dbReference>
<feature type="domain" description="UDP-glucose/GDP-mannose dehydrogenase C-terminal" evidence="11">
    <location>
        <begin position="316"/>
        <end position="418"/>
    </location>
</feature>
<evidence type="ECO:0000256" key="3">
    <source>
        <dbReference type="ARBA" id="ARBA00012954"/>
    </source>
</evidence>
<reference evidence="12 13" key="1">
    <citation type="journal article" date="2016" name="Nat. Commun.">
        <title>Thousands of microbial genomes shed light on interconnected biogeochemical processes in an aquifer system.</title>
        <authorList>
            <person name="Anantharaman K."/>
            <person name="Brown C.T."/>
            <person name="Hug L.A."/>
            <person name="Sharon I."/>
            <person name="Castelle C.J."/>
            <person name="Probst A.J."/>
            <person name="Thomas B.C."/>
            <person name="Singh A."/>
            <person name="Wilkins M.J."/>
            <person name="Karaoz U."/>
            <person name="Brodie E.L."/>
            <person name="Williams K.H."/>
            <person name="Hubbard S.S."/>
            <person name="Banfield J.F."/>
        </authorList>
    </citation>
    <scope>NUCLEOTIDE SEQUENCE [LARGE SCALE GENOMIC DNA]</scope>
</reference>
<feature type="binding site" evidence="10">
    <location>
        <position position="38"/>
    </location>
    <ligand>
        <name>NAD(+)</name>
        <dbReference type="ChEBI" id="CHEBI:57540"/>
    </ligand>
</feature>
<dbReference type="InterPro" id="IPR008927">
    <property type="entry name" value="6-PGluconate_DH-like_C_sf"/>
</dbReference>
<organism evidence="12 13">
    <name type="scientific">Candidatus Staskawiczbacteria bacterium RIFCSPHIGHO2_02_FULL_34_9</name>
    <dbReference type="NCBI Taxonomy" id="1802206"/>
    <lineage>
        <taxon>Bacteria</taxon>
        <taxon>Candidatus Staskawicziibacteriota</taxon>
    </lineage>
</organism>
<feature type="binding site" evidence="10">
    <location>
        <position position="158"/>
    </location>
    <ligand>
        <name>NAD(+)</name>
        <dbReference type="ChEBI" id="CHEBI:57540"/>
    </ligand>
</feature>
<evidence type="ECO:0000313" key="13">
    <source>
        <dbReference type="Proteomes" id="UP000176421"/>
    </source>
</evidence>
<dbReference type="STRING" id="1802206.A3D35_03325"/>
<evidence type="ECO:0000259" key="11">
    <source>
        <dbReference type="SMART" id="SM00984"/>
    </source>
</evidence>
<dbReference type="GO" id="GO:0000271">
    <property type="term" value="P:polysaccharide biosynthetic process"/>
    <property type="evidence" value="ECO:0007669"/>
    <property type="project" value="InterPro"/>
</dbReference>
<dbReference type="Gene3D" id="3.40.50.720">
    <property type="entry name" value="NAD(P)-binding Rossmann-like Domain"/>
    <property type="match status" value="2"/>
</dbReference>
<dbReference type="Proteomes" id="UP000176421">
    <property type="component" value="Unassembled WGS sequence"/>
</dbReference>
<evidence type="ECO:0000256" key="9">
    <source>
        <dbReference type="PIRSR" id="PIRSR500134-2"/>
    </source>
</evidence>
<dbReference type="GO" id="GO:0003979">
    <property type="term" value="F:UDP-glucose 6-dehydrogenase activity"/>
    <property type="evidence" value="ECO:0007669"/>
    <property type="project" value="UniProtKB-EC"/>
</dbReference>
<dbReference type="SMART" id="SM00984">
    <property type="entry name" value="UDPG_MGDP_dh_C"/>
    <property type="match status" value="1"/>
</dbReference>
<comment type="pathway">
    <text evidence="1">Nucleotide-sugar biosynthesis; UDP-alpha-D-glucuronate biosynthesis; UDP-alpha-D-glucuronate from UDP-alpha-D-glucose: step 1/1.</text>
</comment>
<dbReference type="Pfam" id="PF00984">
    <property type="entry name" value="UDPG_MGDP_dh"/>
    <property type="match status" value="1"/>
</dbReference>
<name>A0A1G2I3H6_9BACT</name>
<evidence type="ECO:0000256" key="1">
    <source>
        <dbReference type="ARBA" id="ARBA00004701"/>
    </source>
</evidence>
<accession>A0A1G2I3H6</accession>
<evidence type="ECO:0000256" key="7">
    <source>
        <dbReference type="PIRNR" id="PIRNR000124"/>
    </source>
</evidence>
<protein>
    <recommendedName>
        <fullName evidence="3 7">UDP-glucose 6-dehydrogenase</fullName>
        <ecNumber evidence="3 7">1.1.1.22</ecNumber>
    </recommendedName>
</protein>
<feature type="binding site" evidence="9">
    <location>
        <position position="260"/>
    </location>
    <ligand>
        <name>substrate</name>
    </ligand>
</feature>
<dbReference type="InterPro" id="IPR001732">
    <property type="entry name" value="UDP-Glc/GDP-Man_DH_N"/>
</dbReference>
<dbReference type="NCBIfam" id="TIGR03026">
    <property type="entry name" value="NDP-sugDHase"/>
    <property type="match status" value="1"/>
</dbReference>
<feature type="binding site" evidence="9">
    <location>
        <begin position="155"/>
        <end position="158"/>
    </location>
    <ligand>
        <name>substrate</name>
    </ligand>
</feature>
<comment type="catalytic activity">
    <reaction evidence="6 7">
        <text>UDP-alpha-D-glucose + 2 NAD(+) + H2O = UDP-alpha-D-glucuronate + 2 NADH + 3 H(+)</text>
        <dbReference type="Rhea" id="RHEA:23596"/>
        <dbReference type="ChEBI" id="CHEBI:15377"/>
        <dbReference type="ChEBI" id="CHEBI:15378"/>
        <dbReference type="ChEBI" id="CHEBI:57540"/>
        <dbReference type="ChEBI" id="CHEBI:57945"/>
        <dbReference type="ChEBI" id="CHEBI:58052"/>
        <dbReference type="ChEBI" id="CHEBI:58885"/>
        <dbReference type="EC" id="1.1.1.22"/>
    </reaction>
</comment>
<dbReference type="InterPro" id="IPR017476">
    <property type="entry name" value="UDP-Glc/GDP-Man"/>
</dbReference>
<dbReference type="Pfam" id="PF03720">
    <property type="entry name" value="UDPG_MGDP_dh_C"/>
    <property type="match status" value="1"/>
</dbReference>
<evidence type="ECO:0000256" key="2">
    <source>
        <dbReference type="ARBA" id="ARBA00006601"/>
    </source>
</evidence>
<sequence>MNKIKICIIGTGYVGLVTGVCLAEIGHSVICIDNNKEKINKLKRGVSPIFEPGLSDLIKKNIKKGGLLFSEDIDYGVKNSNVIFICVNTPTQKNGKTDLRYIQTVAKEVARAMDTYKVIVSKSTMPVGTSQKIKEIMKRLHNPKVTFDIVSNPEFLREGTAIKDFLKPDRIVMGTETEKAKKIMASIYKPIKAPIIFTGIEASEIIKHACNSFLATKISFINAVANICEKNGGEIEEVAMAMGLDERIGKSFLRAGIGFGGSCFPKDVAAFTRVAKDSGYDFKLLKEVQKINWRQREQFVKKVESVIPNLKGKKIGVLGLSFKPDTDDMREAPSIDIIKYLLAKGATIKAYDPVAMEKAEHIFHNSISYSNNMYEVMKDSDALLILTEWSQFLKIDFQKAKKLLKSPIIVDGRNMFNPEKMGKMGFVYYSVGRKTS</sequence>
<keyword evidence="4 7" id="KW-0560">Oxidoreductase</keyword>
<evidence type="ECO:0000256" key="8">
    <source>
        <dbReference type="PIRSR" id="PIRSR500134-1"/>
    </source>
</evidence>
<dbReference type="PANTHER" id="PTHR43750:SF3">
    <property type="entry name" value="UDP-GLUCOSE 6-DEHYDROGENASE TUAD"/>
    <property type="match status" value="1"/>
</dbReference>
<evidence type="ECO:0000256" key="6">
    <source>
        <dbReference type="ARBA" id="ARBA00047473"/>
    </source>
</evidence>
<dbReference type="SUPFAM" id="SSF51735">
    <property type="entry name" value="NAD(P)-binding Rossmann-fold domains"/>
    <property type="match status" value="1"/>
</dbReference>
<dbReference type="PANTHER" id="PTHR43750">
    <property type="entry name" value="UDP-GLUCOSE 6-DEHYDROGENASE TUAD"/>
    <property type="match status" value="1"/>
</dbReference>
<feature type="active site" description="Nucleophile" evidence="8">
    <location>
        <position position="263"/>
    </location>
</feature>
<feature type="binding site" evidence="10">
    <location>
        <position position="33"/>
    </location>
    <ligand>
        <name>NAD(+)</name>
        <dbReference type="ChEBI" id="CHEBI:57540"/>
    </ligand>
</feature>
<dbReference type="AlphaFoldDB" id="A0A1G2I3H6"/>
<dbReference type="PIRSF" id="PIRSF500134">
    <property type="entry name" value="UDPglc_DH_bac"/>
    <property type="match status" value="1"/>
</dbReference>
<gene>
    <name evidence="12" type="ORF">A3D35_03325</name>
</gene>
<proteinExistence type="inferred from homology"/>
<evidence type="ECO:0000256" key="10">
    <source>
        <dbReference type="PIRSR" id="PIRSR500134-3"/>
    </source>
</evidence>
<feature type="binding site" evidence="9">
    <location>
        <position position="323"/>
    </location>
    <ligand>
        <name>substrate</name>
    </ligand>
</feature>
<feature type="binding site" evidence="9">
    <location>
        <begin position="252"/>
        <end position="256"/>
    </location>
    <ligand>
        <name>substrate</name>
    </ligand>
</feature>
<dbReference type="InterPro" id="IPR014027">
    <property type="entry name" value="UDP-Glc/GDP-Man_DH_C"/>
</dbReference>
<dbReference type="InterPro" id="IPR036291">
    <property type="entry name" value="NAD(P)-bd_dom_sf"/>
</dbReference>
<comment type="caution">
    <text evidence="12">The sequence shown here is derived from an EMBL/GenBank/DDBJ whole genome shotgun (WGS) entry which is preliminary data.</text>
</comment>
<dbReference type="EC" id="1.1.1.22" evidence="3 7"/>
<dbReference type="Pfam" id="PF03721">
    <property type="entry name" value="UDPG_MGDP_dh_N"/>
    <property type="match status" value="1"/>
</dbReference>
<dbReference type="SUPFAM" id="SSF48179">
    <property type="entry name" value="6-phosphogluconate dehydrogenase C-terminal domain-like"/>
    <property type="match status" value="1"/>
</dbReference>
<feature type="binding site" evidence="10">
    <location>
        <position position="330"/>
    </location>
    <ligand>
        <name>NAD(+)</name>
        <dbReference type="ChEBI" id="CHEBI:57540"/>
    </ligand>
</feature>
<keyword evidence="5 7" id="KW-0520">NAD</keyword>
<feature type="binding site" evidence="10">
    <location>
        <position position="89"/>
    </location>
    <ligand>
        <name>NAD(+)</name>
        <dbReference type="ChEBI" id="CHEBI:57540"/>
    </ligand>
</feature>
<evidence type="ECO:0000256" key="4">
    <source>
        <dbReference type="ARBA" id="ARBA00023002"/>
    </source>
</evidence>
<evidence type="ECO:0000313" key="12">
    <source>
        <dbReference type="EMBL" id="OGZ69209.1"/>
    </source>
</evidence>
<dbReference type="SUPFAM" id="SSF52413">
    <property type="entry name" value="UDP-glucose/GDP-mannose dehydrogenase C-terminal domain"/>
    <property type="match status" value="1"/>
</dbReference>
<feature type="binding site" evidence="9">
    <location>
        <position position="207"/>
    </location>
    <ligand>
        <name>substrate</name>
    </ligand>
</feature>
<comment type="similarity">
    <text evidence="2 7">Belongs to the UDP-glucose/GDP-mannose dehydrogenase family.</text>
</comment>
<feature type="binding site" evidence="10">
    <location>
        <position position="266"/>
    </location>
    <ligand>
        <name>NAD(+)</name>
        <dbReference type="ChEBI" id="CHEBI:57540"/>
    </ligand>
</feature>
<dbReference type="Gene3D" id="1.20.5.100">
    <property type="entry name" value="Cytochrome c1, transmembrane anchor, C-terminal"/>
    <property type="match status" value="1"/>
</dbReference>
<dbReference type="InterPro" id="IPR014026">
    <property type="entry name" value="UDP-Glc/GDP-Man_DH_dimer"/>
</dbReference>
<evidence type="ECO:0000256" key="5">
    <source>
        <dbReference type="ARBA" id="ARBA00023027"/>
    </source>
</evidence>